<dbReference type="InterPro" id="IPR006059">
    <property type="entry name" value="SBP"/>
</dbReference>
<keyword evidence="2" id="KW-0288">FMN</keyword>
<dbReference type="AlphaFoldDB" id="A0A8J4STT9"/>
<dbReference type="SUPFAM" id="SSF53850">
    <property type="entry name" value="Periplasmic binding protein-like II"/>
    <property type="match status" value="1"/>
</dbReference>
<evidence type="ECO:0000256" key="2">
    <source>
        <dbReference type="ARBA" id="ARBA00022643"/>
    </source>
</evidence>
<dbReference type="InterPro" id="IPR011251">
    <property type="entry name" value="Luciferase-like_dom"/>
</dbReference>
<feature type="domain" description="Luciferase-like" evidence="5">
    <location>
        <begin position="13"/>
        <end position="345"/>
    </location>
</feature>
<dbReference type="PANTHER" id="PTHR42847:SF4">
    <property type="entry name" value="ALKANESULFONATE MONOOXYGENASE-RELATED"/>
    <property type="match status" value="1"/>
</dbReference>
<dbReference type="GO" id="GO:0046306">
    <property type="term" value="P:alkanesulfonate catabolic process"/>
    <property type="evidence" value="ECO:0007669"/>
    <property type="project" value="TreeGrafter"/>
</dbReference>
<dbReference type="GO" id="GO:0008726">
    <property type="term" value="F:alkanesulfonate monooxygenase activity"/>
    <property type="evidence" value="ECO:0007669"/>
    <property type="project" value="TreeGrafter"/>
</dbReference>
<protein>
    <recommendedName>
        <fullName evidence="5">Luciferase-like domain-containing protein</fullName>
    </recommendedName>
</protein>
<dbReference type="InterPro" id="IPR050172">
    <property type="entry name" value="SsuD_RutA_monooxygenase"/>
</dbReference>
<organism evidence="6 7">
    <name type="scientific">Phytophthora kernoviae 00238/432</name>
    <dbReference type="NCBI Taxonomy" id="1284355"/>
    <lineage>
        <taxon>Eukaryota</taxon>
        <taxon>Sar</taxon>
        <taxon>Stramenopiles</taxon>
        <taxon>Oomycota</taxon>
        <taxon>Peronosporomycetes</taxon>
        <taxon>Peronosporales</taxon>
        <taxon>Peronosporaceae</taxon>
        <taxon>Phytophthora</taxon>
    </lineage>
</organism>
<accession>A0A8J4STT9</accession>
<sequence length="783" mass="85404">MAGDGKYVGVAPEREPSLDYLVQVAQTAETAGFEFVLIPTGGACLDAWVVGSAVMSHTKTLRPLVAIRPGLVTPVLAARMGAALDQLSGGRAMINVVTGSSVRDLEELGDPLAHAHDERYERASEYMEVMKRSWTQSTGLNLTEFAGSGAQSNQEASDGNQEFNGKYYNFKAPVGMPETVQKPYPPFYLGGSSPIAKRVAVEHADTFLMWGEPHDWIQEQIEEIEVIREQIKEETGQDRQLRYGMRAQVLIRDTEEEAWAAAWEIISKVPPEAIEKAKAAFAETDATNQRRQNELRELSEKQQFVVGPNLWTGLSVVRSGGAILIVGTAEQVAERLMEYGDLGVTTFILSGYPHLEEAEIFGRTVMPIIRENMLVMSILLSACGGGDSASSGEGGSSGSGKVTISFMHWRGEDVEALNKTIDAFEKENPNIHVEMQTLPSDQYQSTVQSKISDGSVGDVFASFPGAQFEAFTKAGLFTDLTGSSFLSAYNPKLIEAGQHDGKQYAIPYQLVYNDPIYNVKLFEKYGLTPPTDWEGFLALCQTLKDNGIIPIAFAGADIAPGQFMNTMVMNNAPSDDIFTKVEAGEAKLTDEFWVKTLTQIKELNDKGYFQQDALGTKDPAAGALFIQEKAAMLASGSYQLAQNKLQNPNLEQKLLAPITVSADQAKVEGVHTTTFMLAVNSKSKHPEEAKKFIEFLSSPEVAGEYANQTGQNVTVNDVKYDTPELQVAGDWASKKTVFQPRFTILNGDNQKAVTNSIQAVLSGTSPEEAAQQAQAIIDQHIGK</sequence>
<dbReference type="EMBL" id="AOFI03000007">
    <property type="protein sequence ID" value="KAF4325263.1"/>
    <property type="molecule type" value="Genomic_DNA"/>
</dbReference>
<evidence type="ECO:0000256" key="3">
    <source>
        <dbReference type="ARBA" id="ARBA00023002"/>
    </source>
</evidence>
<reference evidence="6" key="2">
    <citation type="submission" date="2020-02" db="EMBL/GenBank/DDBJ databases">
        <authorList>
            <person name="Studholme D.J."/>
        </authorList>
    </citation>
    <scope>NUCLEOTIDE SEQUENCE</scope>
    <source>
        <strain evidence="6">00238/432</strain>
    </source>
</reference>
<gene>
    <name evidence="6" type="ORF">G195_001328</name>
</gene>
<reference evidence="6" key="1">
    <citation type="journal article" date="2015" name="Genom Data">
        <title>Draft genome sequences of Phytophthora kernoviae and Phytophthora ramorum lineage EU2 from Scotland.</title>
        <authorList>
            <person name="Sambles C."/>
            <person name="Schlenzig A."/>
            <person name="O'Neill P."/>
            <person name="Grant M."/>
            <person name="Studholme D.J."/>
        </authorList>
    </citation>
    <scope>NUCLEOTIDE SEQUENCE</scope>
    <source>
        <strain evidence="6">00238/432</strain>
    </source>
</reference>
<dbReference type="Pfam" id="PF00296">
    <property type="entry name" value="Bac_luciferase"/>
    <property type="match status" value="1"/>
</dbReference>
<keyword evidence="4" id="KW-0503">Monooxygenase</keyword>
<dbReference type="Proteomes" id="UP000702964">
    <property type="component" value="Unassembled WGS sequence"/>
</dbReference>
<dbReference type="CDD" id="cd01094">
    <property type="entry name" value="Alkanesulfonate_monoxygenase"/>
    <property type="match status" value="1"/>
</dbReference>
<evidence type="ECO:0000313" key="6">
    <source>
        <dbReference type="EMBL" id="KAF4325263.1"/>
    </source>
</evidence>
<dbReference type="SUPFAM" id="SSF51679">
    <property type="entry name" value="Bacterial luciferase-like"/>
    <property type="match status" value="1"/>
</dbReference>
<dbReference type="Gene3D" id="3.20.20.30">
    <property type="entry name" value="Luciferase-like domain"/>
    <property type="match status" value="1"/>
</dbReference>
<comment type="caution">
    <text evidence="6">The sequence shown here is derived from an EMBL/GenBank/DDBJ whole genome shotgun (WGS) entry which is preliminary data.</text>
</comment>
<dbReference type="InterPro" id="IPR036661">
    <property type="entry name" value="Luciferase-like_sf"/>
</dbReference>
<keyword evidence="1" id="KW-0285">Flavoprotein</keyword>
<keyword evidence="3" id="KW-0560">Oxidoreductase</keyword>
<name>A0A8J4STT9_9STRA</name>
<evidence type="ECO:0000256" key="4">
    <source>
        <dbReference type="ARBA" id="ARBA00023033"/>
    </source>
</evidence>
<dbReference type="Gene3D" id="3.40.190.10">
    <property type="entry name" value="Periplasmic binding protein-like II"/>
    <property type="match status" value="2"/>
</dbReference>
<evidence type="ECO:0000259" key="5">
    <source>
        <dbReference type="Pfam" id="PF00296"/>
    </source>
</evidence>
<evidence type="ECO:0000313" key="7">
    <source>
        <dbReference type="Proteomes" id="UP000702964"/>
    </source>
</evidence>
<dbReference type="PANTHER" id="PTHR42847">
    <property type="entry name" value="ALKANESULFONATE MONOOXYGENASE"/>
    <property type="match status" value="1"/>
</dbReference>
<proteinExistence type="predicted"/>
<dbReference type="Pfam" id="PF01547">
    <property type="entry name" value="SBP_bac_1"/>
    <property type="match status" value="1"/>
</dbReference>
<evidence type="ECO:0000256" key="1">
    <source>
        <dbReference type="ARBA" id="ARBA00022630"/>
    </source>
</evidence>